<reference evidence="2 3" key="1">
    <citation type="submission" date="2020-08" db="EMBL/GenBank/DDBJ databases">
        <title>Genomic Encyclopedia of Type Strains, Phase III (KMG-III): the genomes of soil and plant-associated and newly described type strains.</title>
        <authorList>
            <person name="Whitman W."/>
        </authorList>
    </citation>
    <scope>NUCLEOTIDE SEQUENCE [LARGE SCALE GENOMIC DNA]</scope>
    <source>
        <strain evidence="2 3">CECT 3287</strain>
    </source>
</reference>
<dbReference type="AlphaFoldDB" id="A0A7W5FGS3"/>
<comment type="caution">
    <text evidence="2">The sequence shown here is derived from an EMBL/GenBank/DDBJ whole genome shotgun (WGS) entry which is preliminary data.</text>
</comment>
<organism evidence="2 3">
    <name type="scientific">Actinoplanes campanulatus</name>
    <dbReference type="NCBI Taxonomy" id="113559"/>
    <lineage>
        <taxon>Bacteria</taxon>
        <taxon>Bacillati</taxon>
        <taxon>Actinomycetota</taxon>
        <taxon>Actinomycetes</taxon>
        <taxon>Micromonosporales</taxon>
        <taxon>Micromonosporaceae</taxon>
        <taxon>Actinoplanes</taxon>
    </lineage>
</organism>
<gene>
    <name evidence="2" type="ORF">FHR83_005525</name>
</gene>
<accession>A0A7W5FGS3</accession>
<evidence type="ECO:0000313" key="2">
    <source>
        <dbReference type="EMBL" id="MBB3097841.1"/>
    </source>
</evidence>
<proteinExistence type="predicted"/>
<keyword evidence="3" id="KW-1185">Reference proteome</keyword>
<feature type="region of interest" description="Disordered" evidence="1">
    <location>
        <begin position="102"/>
        <end position="144"/>
    </location>
</feature>
<dbReference type="Proteomes" id="UP000590749">
    <property type="component" value="Unassembled WGS sequence"/>
</dbReference>
<dbReference type="EMBL" id="JACHXF010000012">
    <property type="protein sequence ID" value="MBB3097841.1"/>
    <property type="molecule type" value="Genomic_DNA"/>
</dbReference>
<name>A0A7W5FGS3_9ACTN</name>
<evidence type="ECO:0000256" key="1">
    <source>
        <dbReference type="SAM" id="MobiDB-lite"/>
    </source>
</evidence>
<evidence type="ECO:0000313" key="3">
    <source>
        <dbReference type="Proteomes" id="UP000590749"/>
    </source>
</evidence>
<dbReference type="RefSeq" id="WP_183223304.1">
    <property type="nucleotide sequence ID" value="NZ_BMPW01000019.1"/>
</dbReference>
<protein>
    <submittedName>
        <fullName evidence="2">Uncharacterized protein</fullName>
    </submittedName>
</protein>
<sequence>MALILAIRDKAGQWHGDPDGKAHGVRNPPPLTSLEFFPQAGEPGQNSPFAGQTLQVLVANTGDAGCPGQVCYQVGNGRMHYATEEVDQLLFGADVHDAWNAGRWPPKRQRPTLASIGEAPTPAGRCKESGTSPKQPHVDRTRDAEVNGIAIEAVGADNDAQIKTRMARQSAANVPQQ</sequence>